<dbReference type="InterPro" id="IPR005814">
    <property type="entry name" value="Aminotrans_3"/>
</dbReference>
<keyword evidence="7" id="KW-0808">Transferase</keyword>
<reference evidence="17" key="2">
    <citation type="submission" date="2025-08" db="UniProtKB">
        <authorList>
            <consortium name="Ensembl"/>
        </authorList>
    </citation>
    <scope>IDENTIFICATION</scope>
</reference>
<dbReference type="GO" id="GO:0030170">
    <property type="term" value="F:pyridoxal phosphate binding"/>
    <property type="evidence" value="ECO:0007669"/>
    <property type="project" value="InterPro"/>
</dbReference>
<evidence type="ECO:0000313" key="18">
    <source>
        <dbReference type="Proteomes" id="UP000007875"/>
    </source>
</evidence>
<evidence type="ECO:0000256" key="1">
    <source>
        <dbReference type="ARBA" id="ARBA00001933"/>
    </source>
</evidence>
<dbReference type="GO" id="GO:0005739">
    <property type="term" value="C:mitochondrion"/>
    <property type="evidence" value="ECO:0007669"/>
    <property type="project" value="TreeGrafter"/>
</dbReference>
<keyword evidence="18" id="KW-1185">Reference proteome</keyword>
<evidence type="ECO:0000256" key="11">
    <source>
        <dbReference type="ARBA" id="ARBA00030204"/>
    </source>
</evidence>
<evidence type="ECO:0000256" key="15">
    <source>
        <dbReference type="ARBA" id="ARBA00048671"/>
    </source>
</evidence>
<comment type="similarity">
    <text evidence="2 16">Belongs to the class-III pyridoxal-phosphate-dependent aminotransferase family.</text>
</comment>
<evidence type="ECO:0000256" key="14">
    <source>
        <dbReference type="ARBA" id="ARBA00033650"/>
    </source>
</evidence>
<keyword evidence="8 16" id="KW-0663">Pyridoxal phosphate</keyword>
<evidence type="ECO:0000256" key="16">
    <source>
        <dbReference type="RuleBase" id="RU003560"/>
    </source>
</evidence>
<evidence type="ECO:0000256" key="10">
    <source>
        <dbReference type="ARBA" id="ARBA00029760"/>
    </source>
</evidence>
<comment type="catalytic activity">
    <reaction evidence="15">
        <text>4-aminobutanoate + 2-oxoglutarate = succinate semialdehyde + L-glutamate</text>
        <dbReference type="Rhea" id="RHEA:23352"/>
        <dbReference type="ChEBI" id="CHEBI:16810"/>
        <dbReference type="ChEBI" id="CHEBI:29985"/>
        <dbReference type="ChEBI" id="CHEBI:57706"/>
        <dbReference type="ChEBI" id="CHEBI:59888"/>
        <dbReference type="EC" id="2.6.1.19"/>
    </reaction>
    <physiologicalReaction direction="left-to-right" evidence="15">
        <dbReference type="Rhea" id="RHEA:23353"/>
    </physiologicalReaction>
</comment>
<dbReference type="Proteomes" id="UP000007875">
    <property type="component" value="Unassembled WGS sequence"/>
</dbReference>
<dbReference type="OMA" id="GLMCAFD"/>
<name>H2Y7H0_CIOSA</name>
<dbReference type="Gene3D" id="3.40.640.10">
    <property type="entry name" value="Type I PLP-dependent aspartate aminotransferase-like (Major domain)"/>
    <property type="match status" value="1"/>
</dbReference>
<dbReference type="GO" id="GO:0034386">
    <property type="term" value="F:4-aminobutyrate:2-oxoglutarate transaminase activity"/>
    <property type="evidence" value="ECO:0007669"/>
    <property type="project" value="UniProtKB-EC"/>
</dbReference>
<evidence type="ECO:0000256" key="2">
    <source>
        <dbReference type="ARBA" id="ARBA00008954"/>
    </source>
</evidence>
<evidence type="ECO:0000256" key="4">
    <source>
        <dbReference type="ARBA" id="ARBA00012912"/>
    </source>
</evidence>
<evidence type="ECO:0000256" key="6">
    <source>
        <dbReference type="ARBA" id="ARBA00022576"/>
    </source>
</evidence>
<dbReference type="InParanoid" id="H2Y7H0"/>
<keyword evidence="6" id="KW-0032">Aminotransferase</keyword>
<organism evidence="17 18">
    <name type="scientific">Ciona savignyi</name>
    <name type="common">Pacific transparent sea squirt</name>
    <dbReference type="NCBI Taxonomy" id="51511"/>
    <lineage>
        <taxon>Eukaryota</taxon>
        <taxon>Metazoa</taxon>
        <taxon>Chordata</taxon>
        <taxon>Tunicata</taxon>
        <taxon>Ascidiacea</taxon>
        <taxon>Phlebobranchia</taxon>
        <taxon>Cionidae</taxon>
        <taxon>Ciona</taxon>
    </lineage>
</organism>
<comment type="catalytic activity">
    <reaction evidence="14">
        <text>(S)-3-amino-2-methylpropanoate + 2-oxoglutarate = 2-methyl-3-oxopropanoate + L-glutamate</text>
        <dbReference type="Rhea" id="RHEA:13993"/>
        <dbReference type="ChEBI" id="CHEBI:16810"/>
        <dbReference type="ChEBI" id="CHEBI:29985"/>
        <dbReference type="ChEBI" id="CHEBI:57700"/>
        <dbReference type="ChEBI" id="CHEBI:58655"/>
        <dbReference type="EC" id="2.6.1.22"/>
    </reaction>
    <physiologicalReaction direction="left-to-right" evidence="14">
        <dbReference type="Rhea" id="RHEA:13994"/>
    </physiologicalReaction>
</comment>
<evidence type="ECO:0000313" key="17">
    <source>
        <dbReference type="Ensembl" id="ENSCSAVP00000001268.1"/>
    </source>
</evidence>
<dbReference type="InterPro" id="IPR004631">
    <property type="entry name" value="4NH2But_aminotransferase_euk"/>
</dbReference>
<evidence type="ECO:0000256" key="12">
    <source>
        <dbReference type="ARBA" id="ARBA00030857"/>
    </source>
</evidence>
<comment type="cofactor">
    <cofactor evidence="1">
        <name>pyridoxal 5'-phosphate</name>
        <dbReference type="ChEBI" id="CHEBI:597326"/>
    </cofactor>
</comment>
<dbReference type="InterPro" id="IPR015421">
    <property type="entry name" value="PyrdxlP-dep_Trfase_major"/>
</dbReference>
<evidence type="ECO:0000256" key="9">
    <source>
        <dbReference type="ARBA" id="ARBA00024748"/>
    </source>
</evidence>
<dbReference type="GO" id="GO:0047298">
    <property type="term" value="F:(S)-3-amino-2-methylpropionate transaminase activity"/>
    <property type="evidence" value="ECO:0007669"/>
    <property type="project" value="UniProtKB-EC"/>
</dbReference>
<dbReference type="PIRSF" id="PIRSF000521">
    <property type="entry name" value="Transaminase_4ab_Lys_Orn"/>
    <property type="match status" value="1"/>
</dbReference>
<proteinExistence type="inferred from homology"/>
<evidence type="ECO:0000256" key="3">
    <source>
        <dbReference type="ARBA" id="ARBA00012876"/>
    </source>
</evidence>
<dbReference type="AlphaFoldDB" id="H2Y7H0"/>
<dbReference type="EC" id="2.6.1.22" evidence="3"/>
<evidence type="ECO:0000256" key="8">
    <source>
        <dbReference type="ARBA" id="ARBA00022898"/>
    </source>
</evidence>
<dbReference type="HOGENOM" id="CLU_016922_12_0_1"/>
<evidence type="ECO:0000256" key="7">
    <source>
        <dbReference type="ARBA" id="ARBA00022679"/>
    </source>
</evidence>
<reference evidence="18" key="1">
    <citation type="submission" date="2003-08" db="EMBL/GenBank/DDBJ databases">
        <authorList>
            <person name="Birren B."/>
            <person name="Nusbaum C."/>
            <person name="Abebe A."/>
            <person name="Abouelleil A."/>
            <person name="Adekoya E."/>
            <person name="Ait-zahra M."/>
            <person name="Allen N."/>
            <person name="Allen T."/>
            <person name="An P."/>
            <person name="Anderson M."/>
            <person name="Anderson S."/>
            <person name="Arachchi H."/>
            <person name="Armbruster J."/>
            <person name="Bachantsang P."/>
            <person name="Baldwin J."/>
            <person name="Barry A."/>
            <person name="Bayul T."/>
            <person name="Blitshsteyn B."/>
            <person name="Bloom T."/>
            <person name="Blye J."/>
            <person name="Boguslavskiy L."/>
            <person name="Borowsky M."/>
            <person name="Boukhgalter B."/>
            <person name="Brunache A."/>
            <person name="Butler J."/>
            <person name="Calixte N."/>
            <person name="Calvo S."/>
            <person name="Camarata J."/>
            <person name="Campo K."/>
            <person name="Chang J."/>
            <person name="Cheshatsang Y."/>
            <person name="Citroen M."/>
            <person name="Collymore A."/>
            <person name="Considine T."/>
            <person name="Cook A."/>
            <person name="Cooke P."/>
            <person name="Corum B."/>
            <person name="Cuomo C."/>
            <person name="David R."/>
            <person name="Dawoe T."/>
            <person name="Degray S."/>
            <person name="Dodge S."/>
            <person name="Dooley K."/>
            <person name="Dorje P."/>
            <person name="Dorjee K."/>
            <person name="Dorris L."/>
            <person name="Duffey N."/>
            <person name="Dupes A."/>
            <person name="Elkins T."/>
            <person name="Engels R."/>
            <person name="Erickson J."/>
            <person name="Farina A."/>
            <person name="Faro S."/>
            <person name="Ferreira P."/>
            <person name="Fischer H."/>
            <person name="Fitzgerald M."/>
            <person name="Foley K."/>
            <person name="Gage D."/>
            <person name="Galagan J."/>
            <person name="Gearin G."/>
            <person name="Gnerre S."/>
            <person name="Gnirke A."/>
            <person name="Goyette A."/>
            <person name="Graham J."/>
            <person name="Grandbois E."/>
            <person name="Gyaltsen K."/>
            <person name="Hafez N."/>
            <person name="Hagopian D."/>
            <person name="Hagos B."/>
            <person name="Hall J."/>
            <person name="Hatcher B."/>
            <person name="Heller A."/>
            <person name="Higgins H."/>
            <person name="Honan T."/>
            <person name="Horn A."/>
            <person name="Houde N."/>
            <person name="Hughes L."/>
            <person name="Hulme W."/>
            <person name="Husby E."/>
            <person name="Iliev I."/>
            <person name="Jaffe D."/>
            <person name="Jones C."/>
            <person name="Kamal M."/>
            <person name="Kamat A."/>
            <person name="Kamvysselis M."/>
            <person name="Karlsson E."/>
            <person name="Kells C."/>
            <person name="Kieu A."/>
            <person name="Kisner P."/>
            <person name="Kodira C."/>
            <person name="Kulbokas E."/>
            <person name="Labutti K."/>
            <person name="Lama D."/>
            <person name="Landers T."/>
            <person name="Leger J."/>
            <person name="Levine S."/>
            <person name="Lewis D."/>
            <person name="Lewis T."/>
            <person name="Lindblad-toh K."/>
            <person name="Liu X."/>
            <person name="Lokyitsang T."/>
            <person name="Lokyitsang Y."/>
            <person name="Lucien O."/>
            <person name="Lui A."/>
            <person name="Ma L.J."/>
            <person name="Mabbitt R."/>
            <person name="Macdonald J."/>
            <person name="Maclean C."/>
            <person name="Major J."/>
            <person name="Manning J."/>
            <person name="Marabella R."/>
            <person name="Maru K."/>
            <person name="Matthews C."/>
            <person name="Mauceli E."/>
            <person name="Mccarthy M."/>
            <person name="Mcdonough S."/>
            <person name="Mcghee T."/>
            <person name="Meldrim J."/>
            <person name="Meneus L."/>
            <person name="Mesirov J."/>
            <person name="Mihalev A."/>
            <person name="Mihova T."/>
            <person name="Mikkelsen T."/>
            <person name="Mlenga V."/>
            <person name="Moru K."/>
            <person name="Mozes J."/>
            <person name="Mulrain L."/>
            <person name="Munson G."/>
            <person name="Naylor J."/>
            <person name="Newes C."/>
            <person name="Nguyen C."/>
            <person name="Nguyen N."/>
            <person name="Nguyen T."/>
            <person name="Nicol R."/>
            <person name="Nielsen C."/>
            <person name="Nizzari M."/>
            <person name="Norbu C."/>
            <person name="Norbu N."/>
            <person name="O'donnell P."/>
            <person name="Okoawo O."/>
            <person name="O'leary S."/>
            <person name="Omotosho B."/>
            <person name="O'neill K."/>
            <person name="Osman S."/>
            <person name="Parker S."/>
            <person name="Perrin D."/>
            <person name="Phunkhang P."/>
            <person name="Piqani B."/>
            <person name="Purcell S."/>
            <person name="Rachupka T."/>
            <person name="Ramasamy U."/>
            <person name="Rameau R."/>
            <person name="Ray V."/>
            <person name="Raymond C."/>
            <person name="Retta R."/>
            <person name="Richardson S."/>
            <person name="Rise C."/>
            <person name="Rodriguez J."/>
            <person name="Rogers J."/>
            <person name="Rogov P."/>
            <person name="Rutman M."/>
            <person name="Schupbach R."/>
            <person name="Seaman C."/>
            <person name="Settipalli S."/>
            <person name="Sharpe T."/>
            <person name="Sheridan J."/>
            <person name="Sherpa N."/>
            <person name="Shi J."/>
            <person name="Smirnov S."/>
            <person name="Smith C."/>
            <person name="Sougnez C."/>
            <person name="Spencer B."/>
            <person name="Stalker J."/>
            <person name="Stange-thomann N."/>
            <person name="Stavropoulos S."/>
            <person name="Stetson K."/>
            <person name="Stone C."/>
            <person name="Stone S."/>
            <person name="Stubbs M."/>
            <person name="Talamas J."/>
            <person name="Tchuinga P."/>
            <person name="Tenzing P."/>
            <person name="Tesfaye S."/>
            <person name="Theodore J."/>
            <person name="Thoulutsang Y."/>
            <person name="Topham K."/>
            <person name="Towey S."/>
            <person name="Tsamla T."/>
            <person name="Tsomo N."/>
            <person name="Vallee D."/>
            <person name="Vassiliev H."/>
            <person name="Venkataraman V."/>
            <person name="Vinson J."/>
            <person name="Vo A."/>
            <person name="Wade C."/>
            <person name="Wang S."/>
            <person name="Wangchuk T."/>
            <person name="Wangdi T."/>
            <person name="Whittaker C."/>
            <person name="Wilkinson J."/>
            <person name="Wu Y."/>
            <person name="Wyman D."/>
            <person name="Yadav S."/>
            <person name="Yang S."/>
            <person name="Yang X."/>
            <person name="Yeager S."/>
            <person name="Yee E."/>
            <person name="Young G."/>
            <person name="Zainoun J."/>
            <person name="Zembeck L."/>
            <person name="Zimmer A."/>
            <person name="Zody M."/>
            <person name="Lander E."/>
        </authorList>
    </citation>
    <scope>NUCLEOTIDE SEQUENCE [LARGE SCALE GENOMIC DNA]</scope>
</reference>
<dbReference type="InterPro" id="IPR015424">
    <property type="entry name" value="PyrdxlP-dep_Trfase"/>
</dbReference>
<dbReference type="FunCoup" id="H2Y7H0">
    <property type="interactions" value="20"/>
</dbReference>
<protein>
    <recommendedName>
        <fullName evidence="5">4-aminobutyrate aminotransferase, mitochondrial</fullName>
        <ecNumber evidence="4">2.6.1.19</ecNumber>
        <ecNumber evidence="3">2.6.1.22</ecNumber>
    </recommendedName>
    <alternativeName>
        <fullName evidence="12">(S)-3-amino-2-methylpropionate transaminase</fullName>
    </alternativeName>
    <alternativeName>
        <fullName evidence="13">GABA aminotransferase</fullName>
    </alternativeName>
    <alternativeName>
        <fullName evidence="11">Gamma-amino-N-butyrate transaminase</fullName>
    </alternativeName>
    <alternativeName>
        <fullName evidence="10">L-AIBAT</fullName>
    </alternativeName>
</protein>
<accession>H2Y7H0</accession>
<comment type="function">
    <text evidence="9">Catalyzes the conversion of gamma-aminobutyrate and L-beta-aminoisobutyrate to succinate semialdehyde and methylmalonate semialdehyde, respectively. Can also convert delta-aminovalerate and beta-alanine.</text>
</comment>
<reference evidence="17" key="3">
    <citation type="submission" date="2025-09" db="UniProtKB">
        <authorList>
            <consortium name="Ensembl"/>
        </authorList>
    </citation>
    <scope>IDENTIFICATION</scope>
</reference>
<dbReference type="eggNOG" id="KOG1405">
    <property type="taxonomic scope" value="Eukaryota"/>
</dbReference>
<sequence length="499" mass="55327">MASRLLKLGKFSGLRRAVVLTKGVRSQHSATASQGDKYTRPAVKTEIPGPKSKELAARTDSIQNTGALSFFCDFEQSKGNYLVDADENVLLDCFQQISSLPLGYNNQELLDLCKNDHFQATLLNRPALGTFPGLGFPQLVEDSLLRVPPPGLNQVITMACGSCSNENAYKAIFMWYMKKKRGQEMPVLDDLAYETCMKNQVPGSPKLSILSFDGAFHGRTLGTLSTTHSKPIHKLDIPAFDWPIAPFPRLKYPLEVHESENAAEEARCLEIVEDLINEWNTKAPVAGIVIEPIQAEGGDNHASCEFFRKLRDIALKYDIAFQVDEVQTGMAITGKWWAHEHWGLETPPDIVSFAKKMFVGGFYFSDAIRWNMGYRIYNTWMGEPSKLHFLKKTIEIVNSQNLVNQAQLTGDYLMKGLKELESAYPALLNSSRGQGLFCATSISGDGARDKVSKDLLNQGVLVGSCGNESIRFRPSLLFSPAHVDIVLDKLNVALNNVNG</sequence>
<dbReference type="InterPro" id="IPR015422">
    <property type="entry name" value="PyrdxlP-dep_Trfase_small"/>
</dbReference>
<dbReference type="PANTHER" id="PTHR43206">
    <property type="entry name" value="AMINOTRANSFERASE"/>
    <property type="match status" value="1"/>
</dbReference>
<evidence type="ECO:0000256" key="13">
    <source>
        <dbReference type="ARBA" id="ARBA00031787"/>
    </source>
</evidence>
<evidence type="ECO:0000256" key="5">
    <source>
        <dbReference type="ARBA" id="ARBA00015937"/>
    </source>
</evidence>
<dbReference type="CDD" id="cd00610">
    <property type="entry name" value="OAT_like"/>
    <property type="match status" value="1"/>
</dbReference>
<dbReference type="Gene3D" id="3.90.1150.10">
    <property type="entry name" value="Aspartate Aminotransferase, domain 1"/>
    <property type="match status" value="1"/>
</dbReference>
<dbReference type="EC" id="2.6.1.19" evidence="4"/>
<dbReference type="FunFam" id="3.40.640.10:FF:000029">
    <property type="entry name" value="4-aminobutyrate aminotransferase, mitochondrial"/>
    <property type="match status" value="1"/>
</dbReference>
<dbReference type="SUPFAM" id="SSF53383">
    <property type="entry name" value="PLP-dependent transferases"/>
    <property type="match status" value="1"/>
</dbReference>
<dbReference type="Ensembl" id="ENSCSAVT00000001283.1">
    <property type="protein sequence ID" value="ENSCSAVP00000001268.1"/>
    <property type="gene ID" value="ENSCSAVG00000000709.1"/>
</dbReference>
<dbReference type="STRING" id="51511.ENSCSAVP00000001268"/>
<dbReference type="NCBIfam" id="TIGR00699">
    <property type="entry name" value="GABAtrns_euk"/>
    <property type="match status" value="1"/>
</dbReference>
<dbReference type="Pfam" id="PF00202">
    <property type="entry name" value="Aminotran_3"/>
    <property type="match status" value="1"/>
</dbReference>
<dbReference type="GO" id="GO:0009450">
    <property type="term" value="P:gamma-aminobutyric acid catabolic process"/>
    <property type="evidence" value="ECO:0007669"/>
    <property type="project" value="TreeGrafter"/>
</dbReference>
<dbReference type="PANTHER" id="PTHR43206:SF1">
    <property type="entry name" value="4-AMINOBUTYRATE AMINOTRANSFERASE, MITOCHONDRIAL"/>
    <property type="match status" value="1"/>
</dbReference>
<dbReference type="GeneTree" id="ENSGT00550000074885"/>